<dbReference type="Pfam" id="PF03706">
    <property type="entry name" value="LPG_synthase_TM"/>
    <property type="match status" value="1"/>
</dbReference>
<dbReference type="OrthoDB" id="145485at2"/>
<accession>A0A552UIT2</accession>
<dbReference type="InterPro" id="IPR022791">
    <property type="entry name" value="L-PG_synthase/AglD"/>
</dbReference>
<keyword evidence="4 6" id="KW-1133">Transmembrane helix</keyword>
<keyword evidence="8" id="KW-1185">Reference proteome</keyword>
<evidence type="ECO:0000256" key="6">
    <source>
        <dbReference type="SAM" id="Phobius"/>
    </source>
</evidence>
<sequence length="334" mass="35453">MESKLKSNVGQWIWAVLGLVVLGLAIWGITLIAGQVTIEEIKADIAATPTHLLILAALSAAASYVVLVFYDWLALTHLGYRPSWGTMAAASFGSFTMSHTLGLTVLTGGTVRYRMYTRVGVRPLDVAMIIALCGWTFWLGIIAVAGVGLLLAPDLAAAFKGIAPQAERWAGVILVAATVAYTVLAFVWRKPLKIWKYTFYLPSGRATLAQIAVGAVDLAFAGGALYLLLPEIGTPGLLTVLTIYAVAMVVGALSHAPGGLGVFELVIVALLPLVDKAGVLAALVLFRVIYTYIPFLLGLLVIGWTEWVALRARRAGVPPVDARRVPASSPPVLP</sequence>
<feature type="transmembrane region" description="Helical" evidence="6">
    <location>
        <begin position="169"/>
        <end position="188"/>
    </location>
</feature>
<dbReference type="PANTHER" id="PTHR39087:SF2">
    <property type="entry name" value="UPF0104 MEMBRANE PROTEIN MJ1595"/>
    <property type="match status" value="1"/>
</dbReference>
<feature type="transmembrane region" description="Helical" evidence="6">
    <location>
        <begin position="126"/>
        <end position="149"/>
    </location>
</feature>
<organism evidence="7 8">
    <name type="scientific">Glacieibacterium frigidum</name>
    <dbReference type="NCBI Taxonomy" id="2593303"/>
    <lineage>
        <taxon>Bacteria</taxon>
        <taxon>Pseudomonadati</taxon>
        <taxon>Pseudomonadota</taxon>
        <taxon>Alphaproteobacteria</taxon>
        <taxon>Sphingomonadales</taxon>
        <taxon>Sphingosinicellaceae</taxon>
        <taxon>Glacieibacterium</taxon>
    </lineage>
</organism>
<dbReference type="Proteomes" id="UP000317894">
    <property type="component" value="Unassembled WGS sequence"/>
</dbReference>
<keyword evidence="3 6" id="KW-0812">Transmembrane</keyword>
<evidence type="ECO:0000256" key="2">
    <source>
        <dbReference type="ARBA" id="ARBA00022475"/>
    </source>
</evidence>
<evidence type="ECO:0000313" key="8">
    <source>
        <dbReference type="Proteomes" id="UP000317894"/>
    </source>
</evidence>
<feature type="transmembrane region" description="Helical" evidence="6">
    <location>
        <begin position="265"/>
        <end position="286"/>
    </location>
</feature>
<evidence type="ECO:0000313" key="7">
    <source>
        <dbReference type="EMBL" id="TRW18101.1"/>
    </source>
</evidence>
<feature type="transmembrane region" description="Helical" evidence="6">
    <location>
        <begin position="84"/>
        <end position="106"/>
    </location>
</feature>
<evidence type="ECO:0000256" key="3">
    <source>
        <dbReference type="ARBA" id="ARBA00022692"/>
    </source>
</evidence>
<feature type="transmembrane region" description="Helical" evidence="6">
    <location>
        <begin position="292"/>
        <end position="310"/>
    </location>
</feature>
<keyword evidence="5 6" id="KW-0472">Membrane</keyword>
<proteinExistence type="predicted"/>
<dbReference type="PANTHER" id="PTHR39087">
    <property type="entry name" value="UPF0104 MEMBRANE PROTEIN MJ1595"/>
    <property type="match status" value="1"/>
</dbReference>
<evidence type="ECO:0000256" key="5">
    <source>
        <dbReference type="ARBA" id="ARBA00023136"/>
    </source>
</evidence>
<feature type="transmembrane region" description="Helical" evidence="6">
    <location>
        <begin position="235"/>
        <end position="253"/>
    </location>
</feature>
<reference evidence="7 8" key="1">
    <citation type="submission" date="2019-07" db="EMBL/GenBank/DDBJ databases">
        <title>Novel species isolated from glacier.</title>
        <authorList>
            <person name="Liu Q."/>
            <person name="Xin Y.-H."/>
        </authorList>
    </citation>
    <scope>NUCLEOTIDE SEQUENCE [LARGE SCALE GENOMIC DNA]</scope>
    <source>
        <strain evidence="7 8">LB1R16</strain>
    </source>
</reference>
<protein>
    <submittedName>
        <fullName evidence="7">UPF0104 family protein</fullName>
    </submittedName>
</protein>
<comment type="subcellular location">
    <subcellularLocation>
        <location evidence="1">Cell membrane</location>
        <topology evidence="1">Multi-pass membrane protein</topology>
    </subcellularLocation>
</comment>
<dbReference type="RefSeq" id="WP_144236794.1">
    <property type="nucleotide sequence ID" value="NZ_VJWA01000001.1"/>
</dbReference>
<dbReference type="GO" id="GO:0005886">
    <property type="term" value="C:plasma membrane"/>
    <property type="evidence" value="ECO:0007669"/>
    <property type="project" value="UniProtKB-SubCell"/>
</dbReference>
<keyword evidence="2" id="KW-1003">Cell membrane</keyword>
<feature type="transmembrane region" description="Helical" evidence="6">
    <location>
        <begin position="52"/>
        <end position="72"/>
    </location>
</feature>
<feature type="transmembrane region" description="Helical" evidence="6">
    <location>
        <begin position="12"/>
        <end position="32"/>
    </location>
</feature>
<feature type="transmembrane region" description="Helical" evidence="6">
    <location>
        <begin position="208"/>
        <end position="229"/>
    </location>
</feature>
<dbReference type="AlphaFoldDB" id="A0A552UIT2"/>
<comment type="caution">
    <text evidence="7">The sequence shown here is derived from an EMBL/GenBank/DDBJ whole genome shotgun (WGS) entry which is preliminary data.</text>
</comment>
<evidence type="ECO:0000256" key="1">
    <source>
        <dbReference type="ARBA" id="ARBA00004651"/>
    </source>
</evidence>
<gene>
    <name evidence="7" type="ORF">FMM06_08315</name>
</gene>
<dbReference type="EMBL" id="VJWA01000001">
    <property type="protein sequence ID" value="TRW18101.1"/>
    <property type="molecule type" value="Genomic_DNA"/>
</dbReference>
<name>A0A552UIT2_9SPHN</name>
<evidence type="ECO:0000256" key="4">
    <source>
        <dbReference type="ARBA" id="ARBA00022989"/>
    </source>
</evidence>